<dbReference type="PANTHER" id="PTHR17224">
    <property type="entry name" value="PEPTIDYL-TRNA HYDROLASE"/>
    <property type="match status" value="1"/>
</dbReference>
<dbReference type="NCBIfam" id="TIGR00447">
    <property type="entry name" value="pth"/>
    <property type="match status" value="1"/>
</dbReference>
<keyword evidence="9" id="KW-1185">Reference proteome</keyword>
<dbReference type="OrthoDB" id="1711136at2759"/>
<evidence type="ECO:0000256" key="2">
    <source>
        <dbReference type="ARBA" id="ARBA00022555"/>
    </source>
</evidence>
<comment type="similarity">
    <text evidence="5 6">Belongs to the PTH family.</text>
</comment>
<dbReference type="PROSITE" id="PS01196">
    <property type="entry name" value="PEPT_TRNA_HYDROL_2"/>
    <property type="match status" value="1"/>
</dbReference>
<dbReference type="InterPro" id="IPR001328">
    <property type="entry name" value="Pept_tRNA_hydro"/>
</dbReference>
<dbReference type="Pfam" id="PF01195">
    <property type="entry name" value="Pept_tRNA_hydro"/>
    <property type="match status" value="1"/>
</dbReference>
<dbReference type="EC" id="3.1.1.29" evidence="1"/>
<evidence type="ECO:0000313" key="8">
    <source>
        <dbReference type="EMBL" id="KAJ0971520.1"/>
    </source>
</evidence>
<keyword evidence="2" id="KW-0820">tRNA-binding</keyword>
<evidence type="ECO:0000256" key="3">
    <source>
        <dbReference type="ARBA" id="ARBA00022801"/>
    </source>
</evidence>
<protein>
    <recommendedName>
        <fullName evidence="1">peptidyl-tRNA hydrolase</fullName>
        <ecNumber evidence="1">3.1.1.29</ecNumber>
    </recommendedName>
</protein>
<dbReference type="HAMAP" id="MF_00083">
    <property type="entry name" value="Pept_tRNA_hydro_bact"/>
    <property type="match status" value="1"/>
</dbReference>
<evidence type="ECO:0000256" key="6">
    <source>
        <dbReference type="RuleBase" id="RU004320"/>
    </source>
</evidence>
<gene>
    <name evidence="8" type="ORF">J5N97_019479</name>
</gene>
<dbReference type="GO" id="GO:0004045">
    <property type="term" value="F:peptidyl-tRNA hydrolase activity"/>
    <property type="evidence" value="ECO:0007669"/>
    <property type="project" value="UniProtKB-EC"/>
</dbReference>
<evidence type="ECO:0000256" key="5">
    <source>
        <dbReference type="ARBA" id="ARBA00038063"/>
    </source>
</evidence>
<dbReference type="PROSITE" id="PS01195">
    <property type="entry name" value="PEPT_TRNA_HYDROL_1"/>
    <property type="match status" value="1"/>
</dbReference>
<dbReference type="AlphaFoldDB" id="A0A9D5HCQ6"/>
<reference evidence="8" key="1">
    <citation type="submission" date="2021-03" db="EMBL/GenBank/DDBJ databases">
        <authorList>
            <person name="Li Z."/>
            <person name="Yang C."/>
        </authorList>
    </citation>
    <scope>NUCLEOTIDE SEQUENCE</scope>
    <source>
        <strain evidence="8">Dzin_1.0</strain>
        <tissue evidence="8">Leaf</tissue>
    </source>
</reference>
<dbReference type="GO" id="GO:0000049">
    <property type="term" value="F:tRNA binding"/>
    <property type="evidence" value="ECO:0007669"/>
    <property type="project" value="UniProtKB-KW"/>
</dbReference>
<evidence type="ECO:0000256" key="1">
    <source>
        <dbReference type="ARBA" id="ARBA00013260"/>
    </source>
</evidence>
<dbReference type="InterPro" id="IPR036416">
    <property type="entry name" value="Pept_tRNA_hydro_sf"/>
</dbReference>
<keyword evidence="3" id="KW-0378">Hydrolase</keyword>
<dbReference type="Proteomes" id="UP001085076">
    <property type="component" value="Miscellaneous, Linkage group lg05"/>
</dbReference>
<dbReference type="FunFam" id="3.40.50.1470:FF:000001">
    <property type="entry name" value="Peptidyl-tRNA hydrolase"/>
    <property type="match status" value="1"/>
</dbReference>
<name>A0A9D5HCQ6_9LILI</name>
<organism evidence="8 9">
    <name type="scientific">Dioscorea zingiberensis</name>
    <dbReference type="NCBI Taxonomy" id="325984"/>
    <lineage>
        <taxon>Eukaryota</taxon>
        <taxon>Viridiplantae</taxon>
        <taxon>Streptophyta</taxon>
        <taxon>Embryophyta</taxon>
        <taxon>Tracheophyta</taxon>
        <taxon>Spermatophyta</taxon>
        <taxon>Magnoliopsida</taxon>
        <taxon>Liliopsida</taxon>
        <taxon>Dioscoreales</taxon>
        <taxon>Dioscoreaceae</taxon>
        <taxon>Dioscorea</taxon>
    </lineage>
</organism>
<accession>A0A9D5HCQ6</accession>
<dbReference type="EMBL" id="JAGGNH010000005">
    <property type="protein sequence ID" value="KAJ0971520.1"/>
    <property type="molecule type" value="Genomic_DNA"/>
</dbReference>
<evidence type="ECO:0000256" key="7">
    <source>
        <dbReference type="SAM" id="MobiDB-lite"/>
    </source>
</evidence>
<dbReference type="SUPFAM" id="SSF53178">
    <property type="entry name" value="Peptidyl-tRNA hydrolase-like"/>
    <property type="match status" value="1"/>
</dbReference>
<evidence type="ECO:0000313" key="9">
    <source>
        <dbReference type="Proteomes" id="UP001085076"/>
    </source>
</evidence>
<proteinExistence type="inferred from homology"/>
<dbReference type="Gene3D" id="3.40.50.1470">
    <property type="entry name" value="Peptidyl-tRNA hydrolase"/>
    <property type="match status" value="1"/>
</dbReference>
<keyword evidence="4" id="KW-0694">RNA-binding</keyword>
<dbReference type="PANTHER" id="PTHR17224:SF1">
    <property type="entry name" value="PEPTIDYL-TRNA HYDROLASE"/>
    <property type="match status" value="1"/>
</dbReference>
<feature type="region of interest" description="Disordered" evidence="7">
    <location>
        <begin position="32"/>
        <end position="55"/>
    </location>
</feature>
<comment type="caution">
    <text evidence="8">The sequence shown here is derived from an EMBL/GenBank/DDBJ whole genome shotgun (WGS) entry which is preliminary data.</text>
</comment>
<sequence length="250" mass="27123">MLGASSSLNGLRFPLPSVHRLPSLVRRTRPMLLSPPPLSASASSSSTGDQSKSKPWLLVGLGNPGKMYTGTRHNVGFEMIDAIAEGEGISVSTIRFKALFGKGFIGDAPVMLAKPQTFMNASGESVGSIVSYFNIPLNQVLLIYDDLDLPFAKLRLLPKGGHGGHNGMRSVINHLKGCRDFPRLRIGIGRPPGKMDPASFVLRPFNKKEREELDFALQKGLDAVRILLLEGLNKSATFVNSSQPSELMNR</sequence>
<dbReference type="InterPro" id="IPR018171">
    <property type="entry name" value="Pept_tRNA_hydro_CS"/>
</dbReference>
<reference evidence="8" key="2">
    <citation type="journal article" date="2022" name="Hortic Res">
        <title>The genome of Dioscorea zingiberensis sheds light on the biosynthesis, origin and evolution of the medicinally important diosgenin saponins.</title>
        <authorList>
            <person name="Li Y."/>
            <person name="Tan C."/>
            <person name="Li Z."/>
            <person name="Guo J."/>
            <person name="Li S."/>
            <person name="Chen X."/>
            <person name="Wang C."/>
            <person name="Dai X."/>
            <person name="Yang H."/>
            <person name="Song W."/>
            <person name="Hou L."/>
            <person name="Xu J."/>
            <person name="Tong Z."/>
            <person name="Xu A."/>
            <person name="Yuan X."/>
            <person name="Wang W."/>
            <person name="Yang Q."/>
            <person name="Chen L."/>
            <person name="Sun Z."/>
            <person name="Wang K."/>
            <person name="Pan B."/>
            <person name="Chen J."/>
            <person name="Bao Y."/>
            <person name="Liu F."/>
            <person name="Qi X."/>
            <person name="Gang D.R."/>
            <person name="Wen J."/>
            <person name="Li J."/>
        </authorList>
    </citation>
    <scope>NUCLEOTIDE SEQUENCE</scope>
    <source>
        <strain evidence="8">Dzin_1.0</strain>
    </source>
</reference>
<evidence type="ECO:0000256" key="4">
    <source>
        <dbReference type="ARBA" id="ARBA00022884"/>
    </source>
</evidence>